<gene>
    <name evidence="1" type="ORF">ANCDUO_08486</name>
</gene>
<keyword evidence="2" id="KW-1185">Reference proteome</keyword>
<evidence type="ECO:0000313" key="2">
    <source>
        <dbReference type="Proteomes" id="UP000054047"/>
    </source>
</evidence>
<organism evidence="1 2">
    <name type="scientific">Ancylostoma duodenale</name>
    <dbReference type="NCBI Taxonomy" id="51022"/>
    <lineage>
        <taxon>Eukaryota</taxon>
        <taxon>Metazoa</taxon>
        <taxon>Ecdysozoa</taxon>
        <taxon>Nematoda</taxon>
        <taxon>Chromadorea</taxon>
        <taxon>Rhabditida</taxon>
        <taxon>Rhabditina</taxon>
        <taxon>Rhabditomorpha</taxon>
        <taxon>Strongyloidea</taxon>
        <taxon>Ancylostomatidae</taxon>
        <taxon>Ancylostomatinae</taxon>
        <taxon>Ancylostoma</taxon>
    </lineage>
</organism>
<sequence>MIMIIIHYHLFQKAFENGLVALVADGIHKLPPALGEHGQLYTIHGVCNGGIDIPLVHVLTEKKNQKVYEKVFGMLKQELLDLGADLTTLRIIIDFEKAALAVLKKCLPPECIQGCGFHLGQAWIRKAVEYGLKTEMKDPRIRRWWMTLKGLVFLSQRLHRKVPA</sequence>
<dbReference type="EMBL" id="KN730286">
    <property type="protein sequence ID" value="KIH61247.1"/>
    <property type="molecule type" value="Genomic_DNA"/>
</dbReference>
<accession>A0A0C2DFL7</accession>
<dbReference type="AlphaFoldDB" id="A0A0C2DFL7"/>
<proteinExistence type="predicted"/>
<dbReference type="OrthoDB" id="5848938at2759"/>
<name>A0A0C2DFL7_9BILA</name>
<dbReference type="Proteomes" id="UP000054047">
    <property type="component" value="Unassembled WGS sequence"/>
</dbReference>
<evidence type="ECO:0000313" key="1">
    <source>
        <dbReference type="EMBL" id="KIH61247.1"/>
    </source>
</evidence>
<reference evidence="1 2" key="1">
    <citation type="submission" date="2013-12" db="EMBL/GenBank/DDBJ databases">
        <title>Draft genome of the parsitic nematode Ancylostoma duodenale.</title>
        <authorList>
            <person name="Mitreva M."/>
        </authorList>
    </citation>
    <scope>NUCLEOTIDE SEQUENCE [LARGE SCALE GENOMIC DNA]</scope>
    <source>
        <strain evidence="1 2">Zhejiang</strain>
    </source>
</reference>
<protein>
    <submittedName>
        <fullName evidence="1">Uncharacterized protein</fullName>
    </submittedName>
</protein>